<proteinExistence type="predicted"/>
<dbReference type="EMBL" id="QTSX02002841">
    <property type="protein sequence ID" value="KAJ9075018.1"/>
    <property type="molecule type" value="Genomic_DNA"/>
</dbReference>
<evidence type="ECO:0000313" key="1">
    <source>
        <dbReference type="EMBL" id="KAJ9075018.1"/>
    </source>
</evidence>
<protein>
    <submittedName>
        <fullName evidence="1">Uncharacterized protein</fullName>
    </submittedName>
</protein>
<gene>
    <name evidence="1" type="ORF">DSO57_1000304</name>
</gene>
<keyword evidence="2" id="KW-1185">Reference proteome</keyword>
<sequence>MSMAGRSRKVKASPSENSSDPVENKQFDDVSKNPNHYFSSSLFFKMTAFITLFLSVSYLVLKFGLVSSHSDESDGSENDLQKKVVTFNSLVKLGHVESNFRLHSQEAKYGTGSGQQVVSSYPSGSDTDSFWVVSDSHGANLSPHGIFQQSIISIAICMRSPLSDQQEVSGFGGHDSGDNWKVICLDSKGKEAKTDFWYRNEKIMLQHIDTSKYLASSKKYKYPEPIAGQLEVFATNKKSPEAQWYTKEGMFFPYLPDEL</sequence>
<dbReference type="Proteomes" id="UP001165960">
    <property type="component" value="Unassembled WGS sequence"/>
</dbReference>
<name>A0ACC2TKD8_9FUNG</name>
<accession>A0ACC2TKD8</accession>
<reference evidence="1" key="1">
    <citation type="submission" date="2022-04" db="EMBL/GenBank/DDBJ databases">
        <title>Genome of the entomopathogenic fungus Entomophthora muscae.</title>
        <authorList>
            <person name="Elya C."/>
            <person name="Lovett B.R."/>
            <person name="Lee E."/>
            <person name="Macias A.M."/>
            <person name="Hajek A.E."/>
            <person name="De Bivort B.L."/>
            <person name="Kasson M.T."/>
            <person name="De Fine Licht H.H."/>
            <person name="Stajich J.E."/>
        </authorList>
    </citation>
    <scope>NUCLEOTIDE SEQUENCE</scope>
    <source>
        <strain evidence="1">Berkeley</strain>
    </source>
</reference>
<organism evidence="1 2">
    <name type="scientific">Entomophthora muscae</name>
    <dbReference type="NCBI Taxonomy" id="34485"/>
    <lineage>
        <taxon>Eukaryota</taxon>
        <taxon>Fungi</taxon>
        <taxon>Fungi incertae sedis</taxon>
        <taxon>Zoopagomycota</taxon>
        <taxon>Entomophthoromycotina</taxon>
        <taxon>Entomophthoromycetes</taxon>
        <taxon>Entomophthorales</taxon>
        <taxon>Entomophthoraceae</taxon>
        <taxon>Entomophthora</taxon>
    </lineage>
</organism>
<comment type="caution">
    <text evidence="1">The sequence shown here is derived from an EMBL/GenBank/DDBJ whole genome shotgun (WGS) entry which is preliminary data.</text>
</comment>
<evidence type="ECO:0000313" key="2">
    <source>
        <dbReference type="Proteomes" id="UP001165960"/>
    </source>
</evidence>